<feature type="region of interest" description="Disordered" evidence="1">
    <location>
        <begin position="1"/>
        <end position="52"/>
    </location>
</feature>
<name>A0A8S1GT43_9PELO</name>
<proteinExistence type="predicted"/>
<protein>
    <submittedName>
        <fullName evidence="2">Uncharacterized protein</fullName>
    </submittedName>
</protein>
<sequence>MRSLEPERVDDETSKKRTLRGTPDGAINRRRGPTTAPIPPATQRHLAHTHPRTLPIIYRLPLEQNRKE</sequence>
<evidence type="ECO:0000313" key="2">
    <source>
        <dbReference type="EMBL" id="CAD6186114.1"/>
    </source>
</evidence>
<dbReference type="AlphaFoldDB" id="A0A8S1GT43"/>
<gene>
    <name evidence="2" type="ORF">CAUJ_LOCUS2033</name>
</gene>
<feature type="compositionally biased region" description="Basic and acidic residues" evidence="1">
    <location>
        <begin position="1"/>
        <end position="15"/>
    </location>
</feature>
<evidence type="ECO:0000256" key="1">
    <source>
        <dbReference type="SAM" id="MobiDB-lite"/>
    </source>
</evidence>
<evidence type="ECO:0000313" key="3">
    <source>
        <dbReference type="Proteomes" id="UP000835052"/>
    </source>
</evidence>
<reference evidence="2" key="1">
    <citation type="submission" date="2020-10" db="EMBL/GenBank/DDBJ databases">
        <authorList>
            <person name="Kikuchi T."/>
        </authorList>
    </citation>
    <scope>NUCLEOTIDE SEQUENCE</scope>
    <source>
        <strain evidence="2">NKZ352</strain>
    </source>
</reference>
<dbReference type="Proteomes" id="UP000835052">
    <property type="component" value="Unassembled WGS sequence"/>
</dbReference>
<accession>A0A8S1GT43</accession>
<organism evidence="2 3">
    <name type="scientific">Caenorhabditis auriculariae</name>
    <dbReference type="NCBI Taxonomy" id="2777116"/>
    <lineage>
        <taxon>Eukaryota</taxon>
        <taxon>Metazoa</taxon>
        <taxon>Ecdysozoa</taxon>
        <taxon>Nematoda</taxon>
        <taxon>Chromadorea</taxon>
        <taxon>Rhabditida</taxon>
        <taxon>Rhabditina</taxon>
        <taxon>Rhabditomorpha</taxon>
        <taxon>Rhabditoidea</taxon>
        <taxon>Rhabditidae</taxon>
        <taxon>Peloderinae</taxon>
        <taxon>Caenorhabditis</taxon>
    </lineage>
</organism>
<comment type="caution">
    <text evidence="2">The sequence shown here is derived from an EMBL/GenBank/DDBJ whole genome shotgun (WGS) entry which is preliminary data.</text>
</comment>
<keyword evidence="3" id="KW-1185">Reference proteome</keyword>
<dbReference type="EMBL" id="CAJGYM010000004">
    <property type="protein sequence ID" value="CAD6186114.1"/>
    <property type="molecule type" value="Genomic_DNA"/>
</dbReference>